<proteinExistence type="predicted"/>
<evidence type="ECO:0000313" key="2">
    <source>
        <dbReference type="Proteomes" id="UP000824782"/>
    </source>
</evidence>
<dbReference type="EMBL" id="WNYA01000010">
    <property type="protein sequence ID" value="KAG8553123.1"/>
    <property type="molecule type" value="Genomic_DNA"/>
</dbReference>
<evidence type="ECO:0000313" key="1">
    <source>
        <dbReference type="EMBL" id="KAG8553123.1"/>
    </source>
</evidence>
<comment type="caution">
    <text evidence="1">The sequence shown here is derived from an EMBL/GenBank/DDBJ whole genome shotgun (WGS) entry which is preliminary data.</text>
</comment>
<dbReference type="AlphaFoldDB" id="A0AAV7A4B0"/>
<protein>
    <submittedName>
        <fullName evidence="1">Uncharacterized protein</fullName>
    </submittedName>
</protein>
<organism evidence="1 2">
    <name type="scientific">Engystomops pustulosus</name>
    <name type="common">Tungara frog</name>
    <name type="synonym">Physalaemus pustulosus</name>
    <dbReference type="NCBI Taxonomy" id="76066"/>
    <lineage>
        <taxon>Eukaryota</taxon>
        <taxon>Metazoa</taxon>
        <taxon>Chordata</taxon>
        <taxon>Craniata</taxon>
        <taxon>Vertebrata</taxon>
        <taxon>Euteleostomi</taxon>
        <taxon>Amphibia</taxon>
        <taxon>Batrachia</taxon>
        <taxon>Anura</taxon>
        <taxon>Neobatrachia</taxon>
        <taxon>Hyloidea</taxon>
        <taxon>Leptodactylidae</taxon>
        <taxon>Leiuperinae</taxon>
        <taxon>Engystomops</taxon>
    </lineage>
</organism>
<keyword evidence="2" id="KW-1185">Reference proteome</keyword>
<gene>
    <name evidence="1" type="ORF">GDO81_003284</name>
</gene>
<reference evidence="1" key="1">
    <citation type="thesis" date="2020" institute="ProQuest LLC" country="789 East Eisenhower Parkway, Ann Arbor, MI, USA">
        <title>Comparative Genomics and Chromosome Evolution.</title>
        <authorList>
            <person name="Mudd A.B."/>
        </authorList>
    </citation>
    <scope>NUCLEOTIDE SEQUENCE</scope>
    <source>
        <strain evidence="1">237g6f4</strain>
        <tissue evidence="1">Blood</tissue>
    </source>
</reference>
<name>A0AAV7A4B0_ENGPU</name>
<feature type="non-terminal residue" evidence="1">
    <location>
        <position position="1"/>
    </location>
</feature>
<accession>A0AAV7A4B0</accession>
<sequence length="74" mass="8459">QVKEDFEKRTGLEGGNFEVYRLKKHGTTYVVDVHIPGNQNCRLQIETSGPGKPVLERYLCNKEGDEDTTYIKTD</sequence>
<dbReference type="Proteomes" id="UP000824782">
    <property type="component" value="Unassembled WGS sequence"/>
</dbReference>